<feature type="binding site" evidence="9">
    <location>
        <begin position="178"/>
        <end position="181"/>
    </location>
    <ligand>
        <name>a ribonucleoside 5'-phosphate</name>
        <dbReference type="ChEBI" id="CHEBI:58043"/>
    </ligand>
</feature>
<evidence type="ECO:0000313" key="11">
    <source>
        <dbReference type="Proteomes" id="UP000013827"/>
    </source>
</evidence>
<dbReference type="PROSITE" id="PS00113">
    <property type="entry name" value="ADENYLATE_KINASE"/>
    <property type="match status" value="1"/>
</dbReference>
<comment type="similarity">
    <text evidence="9">Belongs to the adenylate kinase family. UMP-CMP kinase subfamily.</text>
</comment>
<evidence type="ECO:0000256" key="2">
    <source>
        <dbReference type="ARBA" id="ARBA00022679"/>
    </source>
</evidence>
<feature type="binding site" evidence="9">
    <location>
        <position position="185"/>
    </location>
    <ligand>
        <name>CMP</name>
        <dbReference type="ChEBI" id="CHEBI:60377"/>
    </ligand>
</feature>
<feature type="region of interest" description="LID" evidence="9">
    <location>
        <begin position="218"/>
        <end position="228"/>
    </location>
</feature>
<dbReference type="EnsemblProtists" id="EOD36608">
    <property type="protein sequence ID" value="EOD36608"/>
    <property type="gene ID" value="EMIHUDRAFT_429140"/>
</dbReference>
<keyword evidence="7 9" id="KW-0539">Nucleus</keyword>
<dbReference type="RefSeq" id="XP_005789037.1">
    <property type="nucleotide sequence ID" value="XM_005788980.1"/>
</dbReference>
<dbReference type="HAMAP" id="MF_03172">
    <property type="entry name" value="Adenylate_kinase_UMP_CMP_kin"/>
    <property type="match status" value="1"/>
</dbReference>
<dbReference type="GO" id="GO:0005634">
    <property type="term" value="C:nucleus"/>
    <property type="evidence" value="ECO:0007669"/>
    <property type="project" value="UniProtKB-SubCell"/>
</dbReference>
<comment type="subunit">
    <text evidence="9">Monomer.</text>
</comment>
<feature type="binding site" evidence="9">
    <location>
        <position position="225"/>
    </location>
    <ligand>
        <name>a ribonucleoside 5'-phosphate</name>
        <dbReference type="ChEBI" id="CHEBI:58043"/>
    </ligand>
</feature>
<dbReference type="InterPro" id="IPR027417">
    <property type="entry name" value="P-loop_NTPase"/>
</dbReference>
<accession>A0A0D3KLH3</accession>
<evidence type="ECO:0000256" key="1">
    <source>
        <dbReference type="ARBA" id="ARBA00022490"/>
    </source>
</evidence>
<comment type="caution">
    <text evidence="9">Lacks conserved residue(s) required for the propagation of feature annotation.</text>
</comment>
<dbReference type="eggNOG" id="KOG3079">
    <property type="taxonomic scope" value="Eukaryota"/>
</dbReference>
<dbReference type="InterPro" id="IPR000850">
    <property type="entry name" value="Adenylat/UMP-CMP_kin"/>
</dbReference>
<dbReference type="CDD" id="cd01428">
    <property type="entry name" value="ADK"/>
    <property type="match status" value="1"/>
</dbReference>
<organism evidence="10 11">
    <name type="scientific">Emiliania huxleyi (strain CCMP1516)</name>
    <dbReference type="NCBI Taxonomy" id="280463"/>
    <lineage>
        <taxon>Eukaryota</taxon>
        <taxon>Haptista</taxon>
        <taxon>Haptophyta</taxon>
        <taxon>Prymnesiophyceae</taxon>
        <taxon>Isochrysidales</taxon>
        <taxon>Noelaerhabdaceae</taxon>
        <taxon>Emiliania</taxon>
    </lineage>
</organism>
<dbReference type="GO" id="GO:0009123">
    <property type="term" value="P:nucleoside monophosphate metabolic process"/>
    <property type="evidence" value="ECO:0007669"/>
    <property type="project" value="UniProtKB-ARBA"/>
</dbReference>
<evidence type="ECO:0000313" key="10">
    <source>
        <dbReference type="EnsemblProtists" id="EOD36608"/>
    </source>
</evidence>
<comment type="cofactor">
    <cofactor evidence="9">
        <name>Mg(2+)</name>
        <dbReference type="ChEBI" id="CHEBI:18420"/>
    </cofactor>
    <text evidence="9">Binds 1 Mg(2+) ion per monomer.</text>
</comment>
<dbReference type="NCBIfam" id="TIGR01359">
    <property type="entry name" value="UMP_CMP_kin_fam"/>
    <property type="match status" value="1"/>
</dbReference>
<dbReference type="HAMAP" id="MF_00235">
    <property type="entry name" value="Adenylate_kinase_Adk"/>
    <property type="match status" value="1"/>
</dbReference>
<feature type="binding site" evidence="9">
    <location>
        <begin position="104"/>
        <end position="109"/>
    </location>
    <ligand>
        <name>ATP</name>
        <dbReference type="ChEBI" id="CHEBI:30616"/>
    </ligand>
</feature>
<dbReference type="SUPFAM" id="SSF52540">
    <property type="entry name" value="P-loop containing nucleoside triphosphate hydrolases"/>
    <property type="match status" value="1"/>
</dbReference>
<dbReference type="PANTHER" id="PTHR23359">
    <property type="entry name" value="NUCLEOTIDE KINASE"/>
    <property type="match status" value="1"/>
</dbReference>
<dbReference type="InterPro" id="IPR006266">
    <property type="entry name" value="UMP_CMP_kinase"/>
</dbReference>
<comment type="domain">
    <text evidence="9">Consists of three domains, a large central CORE domain and two small peripheral domains, NMPbind and LID, which undergo movements during catalysis. The LID domain closes over the site of phosphoryl transfer upon ATP binding. Assembling and dissambling the active center during each catalytic cycle provides an effective means to prevent ATP hydrolysis.</text>
</comment>
<comment type="subcellular location">
    <subcellularLocation>
        <location evidence="9">Cytoplasm</location>
    </subcellularLocation>
    <subcellularLocation>
        <location evidence="9">Nucleus</location>
    </subcellularLocation>
</comment>
<keyword evidence="3 9" id="KW-0547">Nucleotide-binding</keyword>
<dbReference type="GO" id="GO:0005737">
    <property type="term" value="C:cytoplasm"/>
    <property type="evidence" value="ECO:0007669"/>
    <property type="project" value="UniProtKB-SubCell"/>
</dbReference>
<dbReference type="PROSITE" id="PS51257">
    <property type="entry name" value="PROKAR_LIPOPROTEIN"/>
    <property type="match status" value="1"/>
</dbReference>
<protein>
    <recommendedName>
        <fullName evidence="9">UMP-CMP kinase</fullName>
        <ecNumber evidence="9">2.7.4.14</ecNumber>
    </recommendedName>
    <alternativeName>
        <fullName evidence="9">Deoxycytidylate kinase</fullName>
        <shortName evidence="9">CK</shortName>
        <shortName evidence="9">dCMP kinase</shortName>
    </alternativeName>
    <alternativeName>
        <fullName evidence="9">Uridine monophosphate/cytidine monophosphate kinase</fullName>
        <shortName evidence="9">UMP/CMP kinase</shortName>
        <shortName evidence="9">UMP/CMPK</shortName>
    </alternativeName>
</protein>
<comment type="function">
    <text evidence="9">Catalyzes the phosphorylation of pyrimidine nucleoside monophosphates at the expense of ATP. Plays an important role in de novo pyrimidine nucleotide biosynthesis. Has preference for UMP and CMP as phosphate acceptors.</text>
</comment>
<comment type="catalytic activity">
    <reaction evidence="9">
        <text>CMP + ATP = CDP + ADP</text>
        <dbReference type="Rhea" id="RHEA:11600"/>
        <dbReference type="ChEBI" id="CHEBI:30616"/>
        <dbReference type="ChEBI" id="CHEBI:58069"/>
        <dbReference type="ChEBI" id="CHEBI:60377"/>
        <dbReference type="ChEBI" id="CHEBI:456216"/>
        <dbReference type="EC" id="2.7.4.14"/>
    </reaction>
</comment>
<feature type="binding site" evidence="9">
    <location>
        <position position="264"/>
    </location>
    <ligand>
        <name>ATP</name>
        <dbReference type="ChEBI" id="CHEBI:30616"/>
    </ligand>
</feature>
<evidence type="ECO:0000256" key="8">
    <source>
        <dbReference type="ARBA" id="ARBA00048116"/>
    </source>
</evidence>
<feature type="binding site" evidence="9">
    <location>
        <position position="236"/>
    </location>
    <ligand>
        <name>a ribonucleoside 5'-phosphate</name>
        <dbReference type="ChEBI" id="CHEBI:58043"/>
    </ligand>
</feature>
<dbReference type="GO" id="GO:0005524">
    <property type="term" value="F:ATP binding"/>
    <property type="evidence" value="ECO:0007669"/>
    <property type="project" value="UniProtKB-KW"/>
</dbReference>
<comment type="catalytic activity">
    <reaction evidence="9">
        <text>dCMP + ATP = dCDP + ADP</text>
        <dbReference type="Rhea" id="RHEA:25094"/>
        <dbReference type="ChEBI" id="CHEBI:30616"/>
        <dbReference type="ChEBI" id="CHEBI:57566"/>
        <dbReference type="ChEBI" id="CHEBI:58593"/>
        <dbReference type="ChEBI" id="CHEBI:456216"/>
        <dbReference type="EC" id="2.7.4.14"/>
    </reaction>
</comment>
<dbReference type="KEGG" id="ehx:EMIHUDRAFT_429140"/>
<evidence type="ECO:0000256" key="4">
    <source>
        <dbReference type="ARBA" id="ARBA00022777"/>
    </source>
</evidence>
<dbReference type="GO" id="GO:0016776">
    <property type="term" value="F:phosphotransferase activity, phosphate group as acceptor"/>
    <property type="evidence" value="ECO:0007669"/>
    <property type="project" value="InterPro"/>
</dbReference>
<evidence type="ECO:0000256" key="5">
    <source>
        <dbReference type="ARBA" id="ARBA00022840"/>
    </source>
</evidence>
<dbReference type="Pfam" id="PF00406">
    <property type="entry name" value="ADK"/>
    <property type="match status" value="1"/>
</dbReference>
<dbReference type="PRINTS" id="PR00094">
    <property type="entry name" value="ADENYLTKNASE"/>
</dbReference>
<dbReference type="GeneID" id="17281878"/>
<keyword evidence="11" id="KW-1185">Reference proteome</keyword>
<reference evidence="10" key="2">
    <citation type="submission" date="2024-10" db="UniProtKB">
        <authorList>
            <consortium name="EnsemblProtists"/>
        </authorList>
    </citation>
    <scope>IDENTIFICATION</scope>
</reference>
<evidence type="ECO:0000256" key="3">
    <source>
        <dbReference type="ARBA" id="ARBA00022741"/>
    </source>
</evidence>
<dbReference type="GO" id="GO:0006207">
    <property type="term" value="P:'de novo' pyrimidine nucleobase biosynthetic process"/>
    <property type="evidence" value="ECO:0007669"/>
    <property type="project" value="InterPro"/>
</dbReference>
<feature type="binding site" evidence="9">
    <location>
        <begin position="151"/>
        <end position="153"/>
    </location>
    <ligand>
        <name>a ribonucleoside 5'-phosphate</name>
        <dbReference type="ChEBI" id="CHEBI:58043"/>
    </ligand>
</feature>
<comment type="catalytic activity">
    <reaction evidence="8 9">
        <text>UMP + ATP = UDP + ADP</text>
        <dbReference type="Rhea" id="RHEA:24400"/>
        <dbReference type="ChEBI" id="CHEBI:30616"/>
        <dbReference type="ChEBI" id="CHEBI:57865"/>
        <dbReference type="ChEBI" id="CHEBI:58223"/>
        <dbReference type="ChEBI" id="CHEBI:456216"/>
        <dbReference type="EC" id="2.7.4.14"/>
    </reaction>
</comment>
<feature type="binding site" evidence="9">
    <location>
        <position position="219"/>
    </location>
    <ligand>
        <name>ATP</name>
        <dbReference type="ChEBI" id="CHEBI:30616"/>
    </ligand>
</feature>
<name>A0A0D3KLH3_EMIH1</name>
<sequence>MSWRGALSRRLAGSPRAAAIAASGVAGWLGCAGYPTLAEPASAKRVDELTLRVPPRLAADFEAWLPSYVKQLVELPGFLGAKLLSAATPADEAPAVVFVLGGPGAGKGTQCARIVEKHGYVHLSAGDLLRAERTSGSAQGQMIDEYIREGKIVPVEVTVKLLLDAIRADGGRRFLVDGFPRNTNNLSGWQGQAGSAMRVAAVLVFDCPEEVMEERLLERGKTSGRSDDNAASIRKRFATFRDETTPVLKYYEHQGLVTTIDGTRPVDEVWADTTAFIDSLEAGWRRREEA</sequence>
<dbReference type="AlphaFoldDB" id="A0A0D3KLH3"/>
<dbReference type="PaxDb" id="2903-EOD36608"/>
<reference evidence="11" key="1">
    <citation type="journal article" date="2013" name="Nature">
        <title>Pan genome of the phytoplankton Emiliania underpins its global distribution.</title>
        <authorList>
            <person name="Read B.A."/>
            <person name="Kegel J."/>
            <person name="Klute M.J."/>
            <person name="Kuo A."/>
            <person name="Lefebvre S.C."/>
            <person name="Maumus F."/>
            <person name="Mayer C."/>
            <person name="Miller J."/>
            <person name="Monier A."/>
            <person name="Salamov A."/>
            <person name="Young J."/>
            <person name="Aguilar M."/>
            <person name="Claverie J.M."/>
            <person name="Frickenhaus S."/>
            <person name="Gonzalez K."/>
            <person name="Herman E.K."/>
            <person name="Lin Y.C."/>
            <person name="Napier J."/>
            <person name="Ogata H."/>
            <person name="Sarno A.F."/>
            <person name="Shmutz J."/>
            <person name="Schroeder D."/>
            <person name="de Vargas C."/>
            <person name="Verret F."/>
            <person name="von Dassow P."/>
            <person name="Valentin K."/>
            <person name="Van de Peer Y."/>
            <person name="Wheeler G."/>
            <person name="Dacks J.B."/>
            <person name="Delwiche C.F."/>
            <person name="Dyhrman S.T."/>
            <person name="Glockner G."/>
            <person name="John U."/>
            <person name="Richards T."/>
            <person name="Worden A.Z."/>
            <person name="Zhang X."/>
            <person name="Grigoriev I.V."/>
            <person name="Allen A.E."/>
            <person name="Bidle K."/>
            <person name="Borodovsky M."/>
            <person name="Bowler C."/>
            <person name="Brownlee C."/>
            <person name="Cock J.M."/>
            <person name="Elias M."/>
            <person name="Gladyshev V.N."/>
            <person name="Groth M."/>
            <person name="Guda C."/>
            <person name="Hadaegh A."/>
            <person name="Iglesias-Rodriguez M.D."/>
            <person name="Jenkins J."/>
            <person name="Jones B.M."/>
            <person name="Lawson T."/>
            <person name="Leese F."/>
            <person name="Lindquist E."/>
            <person name="Lobanov A."/>
            <person name="Lomsadze A."/>
            <person name="Malik S.B."/>
            <person name="Marsh M.E."/>
            <person name="Mackinder L."/>
            <person name="Mock T."/>
            <person name="Mueller-Roeber B."/>
            <person name="Pagarete A."/>
            <person name="Parker M."/>
            <person name="Probert I."/>
            <person name="Quesneville H."/>
            <person name="Raines C."/>
            <person name="Rensing S.A."/>
            <person name="Riano-Pachon D.M."/>
            <person name="Richier S."/>
            <person name="Rokitta S."/>
            <person name="Shiraiwa Y."/>
            <person name="Soanes D.M."/>
            <person name="van der Giezen M."/>
            <person name="Wahlund T.M."/>
            <person name="Williams B."/>
            <person name="Wilson W."/>
            <person name="Wolfe G."/>
            <person name="Wurch L.L."/>
        </authorList>
    </citation>
    <scope>NUCLEOTIDE SEQUENCE</scope>
</reference>
<dbReference type="HOGENOM" id="CLU_961190_0_0_1"/>
<dbReference type="FunFam" id="3.40.50.300:FF:000315">
    <property type="entry name" value="Adenylate kinase 1"/>
    <property type="match status" value="1"/>
</dbReference>
<dbReference type="InterPro" id="IPR033690">
    <property type="entry name" value="Adenylat_kinase_CS"/>
</dbReference>
<evidence type="ECO:0000256" key="9">
    <source>
        <dbReference type="HAMAP-Rule" id="MF_03172"/>
    </source>
</evidence>
<keyword evidence="4 9" id="KW-0418">Kinase</keyword>
<evidence type="ECO:0000256" key="7">
    <source>
        <dbReference type="ARBA" id="ARBA00023242"/>
    </source>
</evidence>
<dbReference type="GO" id="GO:0019205">
    <property type="term" value="F:nucleobase-containing compound kinase activity"/>
    <property type="evidence" value="ECO:0007669"/>
    <property type="project" value="InterPro"/>
</dbReference>
<keyword evidence="6 9" id="KW-0665">Pyrimidine biosynthesis</keyword>
<dbReference type="OMA" id="FTRVNIN"/>
<keyword evidence="2 9" id="KW-0808">Transferase</keyword>
<dbReference type="GO" id="GO:0006221">
    <property type="term" value="P:pyrimidine nucleotide biosynthetic process"/>
    <property type="evidence" value="ECO:0007669"/>
    <property type="project" value="UniProtKB-UniRule"/>
</dbReference>
<dbReference type="STRING" id="2903.R1DM52"/>
<keyword evidence="5 9" id="KW-0067">ATP-binding</keyword>
<dbReference type="Proteomes" id="UP000013827">
    <property type="component" value="Unassembled WGS sequence"/>
</dbReference>
<keyword evidence="1 9" id="KW-0963">Cytoplasm</keyword>
<dbReference type="Gene3D" id="3.40.50.300">
    <property type="entry name" value="P-loop containing nucleotide triphosphate hydrolases"/>
    <property type="match status" value="1"/>
</dbReference>
<feature type="binding site" evidence="9">
    <location>
        <position position="130"/>
    </location>
    <ligand>
        <name>a ribonucleoside 5'-phosphate</name>
        <dbReference type="ChEBI" id="CHEBI:58043"/>
    </ligand>
</feature>
<evidence type="ECO:0000256" key="6">
    <source>
        <dbReference type="ARBA" id="ARBA00022975"/>
    </source>
</evidence>
<dbReference type="EC" id="2.7.4.14" evidence="9"/>
<proteinExistence type="inferred from homology"/>